<dbReference type="EMBL" id="KN834772">
    <property type="protein sequence ID" value="KIK61127.1"/>
    <property type="molecule type" value="Genomic_DNA"/>
</dbReference>
<dbReference type="SUPFAM" id="SSF102198">
    <property type="entry name" value="Putative cyclase"/>
    <property type="match status" value="1"/>
</dbReference>
<comment type="similarity">
    <text evidence="1">Belongs to the Cyclase 1 superfamily.</text>
</comment>
<dbReference type="GO" id="GO:0004061">
    <property type="term" value="F:arylformamidase activity"/>
    <property type="evidence" value="ECO:0007669"/>
    <property type="project" value="InterPro"/>
</dbReference>
<name>A0A0D0CQ49_9AGAR</name>
<dbReference type="PANTHER" id="PTHR31118:SF12">
    <property type="entry name" value="CYCLASE-LIKE PROTEIN 2"/>
    <property type="match status" value="1"/>
</dbReference>
<dbReference type="OrthoDB" id="7108654at2759"/>
<dbReference type="Gene3D" id="3.50.30.50">
    <property type="entry name" value="Putative cyclase"/>
    <property type="match status" value="1"/>
</dbReference>
<dbReference type="Pfam" id="PF04199">
    <property type="entry name" value="Cyclase"/>
    <property type="match status" value="1"/>
</dbReference>
<keyword evidence="3" id="KW-1185">Reference proteome</keyword>
<dbReference type="Proteomes" id="UP000053593">
    <property type="component" value="Unassembled WGS sequence"/>
</dbReference>
<reference evidence="2 3" key="1">
    <citation type="submission" date="2014-04" db="EMBL/GenBank/DDBJ databases">
        <title>Evolutionary Origins and Diversification of the Mycorrhizal Mutualists.</title>
        <authorList>
            <consortium name="DOE Joint Genome Institute"/>
            <consortium name="Mycorrhizal Genomics Consortium"/>
            <person name="Kohler A."/>
            <person name="Kuo A."/>
            <person name="Nagy L.G."/>
            <person name="Floudas D."/>
            <person name="Copeland A."/>
            <person name="Barry K.W."/>
            <person name="Cichocki N."/>
            <person name="Veneault-Fourrey C."/>
            <person name="LaButti K."/>
            <person name="Lindquist E.A."/>
            <person name="Lipzen A."/>
            <person name="Lundell T."/>
            <person name="Morin E."/>
            <person name="Murat C."/>
            <person name="Riley R."/>
            <person name="Ohm R."/>
            <person name="Sun H."/>
            <person name="Tunlid A."/>
            <person name="Henrissat B."/>
            <person name="Grigoriev I.V."/>
            <person name="Hibbett D.S."/>
            <person name="Martin F."/>
        </authorList>
    </citation>
    <scope>NUCLEOTIDE SEQUENCE [LARGE SCALE GENOMIC DNA]</scope>
    <source>
        <strain evidence="2 3">FD-317 M1</strain>
    </source>
</reference>
<evidence type="ECO:0000256" key="1">
    <source>
        <dbReference type="ARBA" id="ARBA00007865"/>
    </source>
</evidence>
<evidence type="ECO:0000313" key="2">
    <source>
        <dbReference type="EMBL" id="KIK61127.1"/>
    </source>
</evidence>
<dbReference type="AlphaFoldDB" id="A0A0D0CQ49"/>
<sequence length="232" mass="25216">MALTSTNKIDLTHLLDPDNISLYPDDPAFKCCPIATVSNDSYSVHSLSLGSHTGTHIDAPSHFIEGGITIDEVPLEQTTDRKAIAVDLTYKKGGEKITWEEDLADKLAALSVNLEGLVLLLYTGWSKYWGTPTYTESYPFLDRRAAEQLLFRGIKTIGMDTLSPDQIDGPEGYGVHNSILGAGGLLVENLNNLSALVEGETVAEVMVSFVPLSLKGCDGSPVRAFGWKVWKD</sequence>
<dbReference type="PANTHER" id="PTHR31118">
    <property type="entry name" value="CYCLASE-LIKE PROTEIN 2"/>
    <property type="match status" value="1"/>
</dbReference>
<dbReference type="InterPro" id="IPR007325">
    <property type="entry name" value="KFase/CYL"/>
</dbReference>
<accession>A0A0D0CQ49</accession>
<organism evidence="2 3">
    <name type="scientific">Collybiopsis luxurians FD-317 M1</name>
    <dbReference type="NCBI Taxonomy" id="944289"/>
    <lineage>
        <taxon>Eukaryota</taxon>
        <taxon>Fungi</taxon>
        <taxon>Dikarya</taxon>
        <taxon>Basidiomycota</taxon>
        <taxon>Agaricomycotina</taxon>
        <taxon>Agaricomycetes</taxon>
        <taxon>Agaricomycetidae</taxon>
        <taxon>Agaricales</taxon>
        <taxon>Marasmiineae</taxon>
        <taxon>Omphalotaceae</taxon>
        <taxon>Collybiopsis</taxon>
        <taxon>Collybiopsis luxurians</taxon>
    </lineage>
</organism>
<evidence type="ECO:0008006" key="4">
    <source>
        <dbReference type="Google" id="ProtNLM"/>
    </source>
</evidence>
<evidence type="ECO:0000313" key="3">
    <source>
        <dbReference type="Proteomes" id="UP000053593"/>
    </source>
</evidence>
<protein>
    <recommendedName>
        <fullName evidence="4">Arylformamidase</fullName>
    </recommendedName>
</protein>
<dbReference type="HOGENOM" id="CLU_030671_3_0_1"/>
<dbReference type="InterPro" id="IPR037175">
    <property type="entry name" value="KFase_sf"/>
</dbReference>
<gene>
    <name evidence="2" type="ORF">GYMLUDRAFT_59086</name>
</gene>
<dbReference type="GO" id="GO:0019441">
    <property type="term" value="P:L-tryptophan catabolic process to kynurenine"/>
    <property type="evidence" value="ECO:0007669"/>
    <property type="project" value="InterPro"/>
</dbReference>
<proteinExistence type="inferred from homology"/>